<keyword evidence="6 7" id="KW-0472">Membrane</keyword>
<evidence type="ECO:0000259" key="8">
    <source>
        <dbReference type="PROSITE" id="PS50850"/>
    </source>
</evidence>
<sequence>MQRSTIGHMILSIVLLGYFMILLDTSIVITGLPAIGSELDIDPVHLSWVQSSYTLVFGALLLLGARAGDIFGRKKMLYIGLALFAASSLAIAIAPNAAVLIAARVVQGAGAAIIAPATLALITEFFPEGPARLRATSAYGAVAGIGVAAGLVIGGVFADLLSWRIGFFINVPIATALAYMVHKAIPTTSSRPGSLDIFGAITSTVGIAAVLYAIVRSADYSWTDPIVLISLVLGIAVFIWFLRHESTAKEPLLPLGLFKNHRRNTILASRFLLVGSVMSFFFFATQLFQDTMGMNALRAGLAFIPLSLLQFASAAMVPRLSRAGVSDSILTVIGFAIMVIGMAGLAFVPNTMIALILPIVLVGFGQGFAFGPMTALAVQGAPKNQSGAVSGLVNSLHQIGGTFGLGVFSSLAVAVIGHDATSEMISDRAHFGFLLSTVTLTLATIFAVTLLKRHETRKSSERPPRRNEEKAVTS</sequence>
<dbReference type="EMBL" id="AP009044">
    <property type="protein sequence ID" value="BAF54410.1"/>
    <property type="molecule type" value="Genomic_DNA"/>
</dbReference>
<dbReference type="InterPro" id="IPR011701">
    <property type="entry name" value="MFS"/>
</dbReference>
<evidence type="ECO:0000256" key="1">
    <source>
        <dbReference type="ARBA" id="ARBA00004651"/>
    </source>
</evidence>
<dbReference type="Proteomes" id="UP000006698">
    <property type="component" value="Chromosome"/>
</dbReference>
<dbReference type="PANTHER" id="PTHR42718:SF46">
    <property type="entry name" value="BLR6921 PROTEIN"/>
    <property type="match status" value="1"/>
</dbReference>
<dbReference type="SUPFAM" id="SSF103473">
    <property type="entry name" value="MFS general substrate transporter"/>
    <property type="match status" value="1"/>
</dbReference>
<protein>
    <recommendedName>
        <fullName evidence="8">Major facilitator superfamily (MFS) profile domain-containing protein</fullName>
    </recommendedName>
</protein>
<feature type="domain" description="Major facilitator superfamily (MFS) profile" evidence="8">
    <location>
        <begin position="10"/>
        <end position="455"/>
    </location>
</feature>
<feature type="transmembrane region" description="Helical" evidence="7">
    <location>
        <begin position="429"/>
        <end position="451"/>
    </location>
</feature>
<feature type="transmembrane region" description="Helical" evidence="7">
    <location>
        <begin position="12"/>
        <end position="35"/>
    </location>
</feature>
<reference evidence="9" key="1">
    <citation type="journal article" date="2007" name="Microbiology">
        <title>Comparative analysis of the Corynebacterium glutamicum group and complete genome sequence of strain R.</title>
        <authorList>
            <person name="Yukawa H."/>
            <person name="Omumasaba C.A."/>
            <person name="Nonaka H."/>
            <person name="Kos P."/>
            <person name="Okai N."/>
            <person name="Suzuki N."/>
            <person name="Suda M."/>
            <person name="Tsuge Y."/>
            <person name="Watanabe J."/>
            <person name="Ikeda Y."/>
            <person name="Vertes A.A."/>
            <person name="Inui M."/>
        </authorList>
    </citation>
    <scope>NUCLEOTIDE SEQUENCE</scope>
    <source>
        <strain evidence="9">R</strain>
    </source>
</reference>
<feature type="transmembrane region" description="Helical" evidence="7">
    <location>
        <begin position="353"/>
        <end position="378"/>
    </location>
</feature>
<feature type="transmembrane region" description="Helical" evidence="7">
    <location>
        <begin position="109"/>
        <end position="126"/>
    </location>
</feature>
<dbReference type="AlphaFoldDB" id="A0AB72VAS8"/>
<dbReference type="Gene3D" id="1.20.1720.10">
    <property type="entry name" value="Multidrug resistance protein D"/>
    <property type="match status" value="1"/>
</dbReference>
<feature type="transmembrane region" description="Helical" evidence="7">
    <location>
        <begin position="399"/>
        <end position="417"/>
    </location>
</feature>
<feature type="transmembrane region" description="Helical" evidence="7">
    <location>
        <begin position="47"/>
        <end position="65"/>
    </location>
</feature>
<dbReference type="Gene3D" id="1.20.1250.20">
    <property type="entry name" value="MFS general substrate transporter like domains"/>
    <property type="match status" value="1"/>
</dbReference>
<dbReference type="CDD" id="cd17321">
    <property type="entry name" value="MFS_MMR_MDR_like"/>
    <property type="match status" value="1"/>
</dbReference>
<feature type="transmembrane region" description="Helical" evidence="7">
    <location>
        <begin position="163"/>
        <end position="181"/>
    </location>
</feature>
<organism evidence="9">
    <name type="scientific">Corynebacterium glutamicum (strain R)</name>
    <dbReference type="NCBI Taxonomy" id="340322"/>
    <lineage>
        <taxon>Bacteria</taxon>
        <taxon>Bacillati</taxon>
        <taxon>Actinomycetota</taxon>
        <taxon>Actinomycetes</taxon>
        <taxon>Mycobacteriales</taxon>
        <taxon>Corynebacteriaceae</taxon>
        <taxon>Corynebacterium</taxon>
    </lineage>
</organism>
<evidence type="ECO:0000256" key="6">
    <source>
        <dbReference type="ARBA" id="ARBA00023136"/>
    </source>
</evidence>
<feature type="transmembrane region" description="Helical" evidence="7">
    <location>
        <begin position="138"/>
        <end position="157"/>
    </location>
</feature>
<feature type="transmembrane region" description="Helical" evidence="7">
    <location>
        <begin position="226"/>
        <end position="243"/>
    </location>
</feature>
<evidence type="ECO:0000256" key="3">
    <source>
        <dbReference type="ARBA" id="ARBA00022475"/>
    </source>
</evidence>
<dbReference type="GO" id="GO:0022857">
    <property type="term" value="F:transmembrane transporter activity"/>
    <property type="evidence" value="ECO:0007669"/>
    <property type="project" value="InterPro"/>
</dbReference>
<keyword evidence="2" id="KW-0813">Transport</keyword>
<keyword evidence="5 7" id="KW-1133">Transmembrane helix</keyword>
<feature type="transmembrane region" description="Helical" evidence="7">
    <location>
        <begin position="193"/>
        <end position="214"/>
    </location>
</feature>
<evidence type="ECO:0000256" key="7">
    <source>
        <dbReference type="SAM" id="Phobius"/>
    </source>
</evidence>
<dbReference type="PROSITE" id="PS50850">
    <property type="entry name" value="MFS"/>
    <property type="match status" value="1"/>
</dbReference>
<evidence type="ECO:0000313" key="9">
    <source>
        <dbReference type="EMBL" id="BAF54410.1"/>
    </source>
</evidence>
<gene>
    <name evidence="9" type="ordered locus">cgR_1420</name>
</gene>
<keyword evidence="4 7" id="KW-0812">Transmembrane</keyword>
<dbReference type="InterPro" id="IPR036259">
    <property type="entry name" value="MFS_trans_sf"/>
</dbReference>
<proteinExistence type="predicted"/>
<feature type="transmembrane region" description="Helical" evidence="7">
    <location>
        <begin position="329"/>
        <end position="347"/>
    </location>
</feature>
<dbReference type="InterPro" id="IPR020846">
    <property type="entry name" value="MFS_dom"/>
</dbReference>
<name>A0AB72VAS8_CORGB</name>
<feature type="transmembrane region" description="Helical" evidence="7">
    <location>
        <begin position="77"/>
        <end position="103"/>
    </location>
</feature>
<evidence type="ECO:0000256" key="2">
    <source>
        <dbReference type="ARBA" id="ARBA00022448"/>
    </source>
</evidence>
<feature type="transmembrane region" description="Helical" evidence="7">
    <location>
        <begin position="264"/>
        <end position="284"/>
    </location>
</feature>
<evidence type="ECO:0000256" key="4">
    <source>
        <dbReference type="ARBA" id="ARBA00022692"/>
    </source>
</evidence>
<dbReference type="PANTHER" id="PTHR42718">
    <property type="entry name" value="MAJOR FACILITATOR SUPERFAMILY MULTIDRUG TRANSPORTER MFSC"/>
    <property type="match status" value="1"/>
</dbReference>
<dbReference type="Pfam" id="PF07690">
    <property type="entry name" value="MFS_1"/>
    <property type="match status" value="1"/>
</dbReference>
<accession>A0AB72VAS8</accession>
<keyword evidence="3" id="KW-1003">Cell membrane</keyword>
<dbReference type="GO" id="GO:0005886">
    <property type="term" value="C:plasma membrane"/>
    <property type="evidence" value="ECO:0007669"/>
    <property type="project" value="UniProtKB-SubCell"/>
</dbReference>
<evidence type="ECO:0000256" key="5">
    <source>
        <dbReference type="ARBA" id="ARBA00022989"/>
    </source>
</evidence>
<dbReference type="KEGG" id="cgt:cgR_1420"/>
<comment type="subcellular location">
    <subcellularLocation>
        <location evidence="1">Cell membrane</location>
        <topology evidence="1">Multi-pass membrane protein</topology>
    </subcellularLocation>
</comment>